<evidence type="ECO:0000313" key="1">
    <source>
        <dbReference type="EMBL" id="MFB2877292.1"/>
    </source>
</evidence>
<comment type="caution">
    <text evidence="1">The sequence shown here is derived from an EMBL/GenBank/DDBJ whole genome shotgun (WGS) entry which is preliminary data.</text>
</comment>
<keyword evidence="2" id="KW-1185">Reference proteome</keyword>
<name>A0ABV4X3C6_9CYAN</name>
<gene>
    <name evidence="1" type="ORF">ACE1CC_10440</name>
</gene>
<sequence>MQVQLLPNAISELYAQVSNSGRVTLADRYGLMAAVLDESLDEEERMAVNRILYAIHKRKLVVVDEISSNSY</sequence>
<protein>
    <submittedName>
        <fullName evidence="1">Uncharacterized protein</fullName>
    </submittedName>
</protein>
<organism evidence="1 2">
    <name type="scientific">Floridaenema aerugineum BLCC-F46</name>
    <dbReference type="NCBI Taxonomy" id="3153654"/>
    <lineage>
        <taxon>Bacteria</taxon>
        <taxon>Bacillati</taxon>
        <taxon>Cyanobacteriota</taxon>
        <taxon>Cyanophyceae</taxon>
        <taxon>Oscillatoriophycideae</taxon>
        <taxon>Aerosakkonematales</taxon>
        <taxon>Aerosakkonemataceae</taxon>
        <taxon>Floridanema</taxon>
        <taxon>Floridanema aerugineum</taxon>
    </lineage>
</organism>
<reference evidence="1 2" key="1">
    <citation type="submission" date="2024-09" db="EMBL/GenBank/DDBJ databases">
        <title>Floridaenema gen nov. (Aerosakkonemataceae, Aerosakkonematales ord. nov., Cyanobacteria) from benthic tropical and subtropical fresh waters, with the description of four new species.</title>
        <authorList>
            <person name="Moretto J.A."/>
            <person name="Berthold D.E."/>
            <person name="Lefler F.W."/>
            <person name="Huang I.-S."/>
            <person name="Laughinghouse H. IV."/>
        </authorList>
    </citation>
    <scope>NUCLEOTIDE SEQUENCE [LARGE SCALE GENOMIC DNA]</scope>
    <source>
        <strain evidence="1 2">BLCC-F46</strain>
    </source>
</reference>
<evidence type="ECO:0000313" key="2">
    <source>
        <dbReference type="Proteomes" id="UP001576774"/>
    </source>
</evidence>
<dbReference type="Proteomes" id="UP001576774">
    <property type="component" value="Unassembled WGS sequence"/>
</dbReference>
<proteinExistence type="predicted"/>
<dbReference type="EMBL" id="JBHFNQ010000084">
    <property type="protein sequence ID" value="MFB2877292.1"/>
    <property type="molecule type" value="Genomic_DNA"/>
</dbReference>
<accession>A0ABV4X3C6</accession>
<dbReference type="RefSeq" id="WP_413270396.1">
    <property type="nucleotide sequence ID" value="NZ_JBHFNQ010000084.1"/>
</dbReference>